<feature type="domain" description="Inner membrane protein YgaP-like transmembrane" evidence="2">
    <location>
        <begin position="1"/>
        <end position="64"/>
    </location>
</feature>
<proteinExistence type="predicted"/>
<dbReference type="OrthoDB" id="5405951at2"/>
<evidence type="ECO:0000259" key="2">
    <source>
        <dbReference type="Pfam" id="PF11127"/>
    </source>
</evidence>
<sequence>MQKNVGTADRILRVTFGVSFLALGLLRLVSPFWSSLFIVLGIEVFLVAIIGFSPLYHWLGVSSREPDLVIEEEVYTWQTGERDSER</sequence>
<keyword evidence="4" id="KW-1185">Reference proteome</keyword>
<dbReference type="Pfam" id="PF11127">
    <property type="entry name" value="YgaP-like_TM"/>
    <property type="match status" value="1"/>
</dbReference>
<keyword evidence="1" id="KW-0472">Membrane</keyword>
<dbReference type="AlphaFoldDB" id="A0A1M6W5J1"/>
<dbReference type="Proteomes" id="UP000183997">
    <property type="component" value="Unassembled WGS sequence"/>
</dbReference>
<feature type="transmembrane region" description="Helical" evidence="1">
    <location>
        <begin position="36"/>
        <end position="56"/>
    </location>
</feature>
<evidence type="ECO:0000313" key="3">
    <source>
        <dbReference type="EMBL" id="SHK88993.1"/>
    </source>
</evidence>
<keyword evidence="1" id="KW-0812">Transmembrane</keyword>
<dbReference type="InterPro" id="IPR021309">
    <property type="entry name" value="YgaP-like_TM"/>
</dbReference>
<keyword evidence="1" id="KW-1133">Transmembrane helix</keyword>
<protein>
    <recommendedName>
        <fullName evidence="2">Inner membrane protein YgaP-like transmembrane domain-containing protein</fullName>
    </recommendedName>
</protein>
<organism evidence="3 4">
    <name type="scientific">Desulforamulus aeronauticus DSM 10349</name>
    <dbReference type="NCBI Taxonomy" id="1121421"/>
    <lineage>
        <taxon>Bacteria</taxon>
        <taxon>Bacillati</taxon>
        <taxon>Bacillota</taxon>
        <taxon>Clostridia</taxon>
        <taxon>Eubacteriales</taxon>
        <taxon>Peptococcaceae</taxon>
        <taxon>Desulforamulus</taxon>
    </lineage>
</organism>
<dbReference type="STRING" id="1121421.SAMN02745123_03488"/>
<name>A0A1M6W5J1_9FIRM</name>
<gene>
    <name evidence="3" type="ORF">SAMN02745123_03488</name>
</gene>
<reference evidence="4" key="1">
    <citation type="submission" date="2016-11" db="EMBL/GenBank/DDBJ databases">
        <authorList>
            <person name="Varghese N."/>
            <person name="Submissions S."/>
        </authorList>
    </citation>
    <scope>NUCLEOTIDE SEQUENCE [LARGE SCALE GENOMIC DNA]</scope>
    <source>
        <strain evidence="4">DSM 10349</strain>
    </source>
</reference>
<feature type="transmembrane region" description="Helical" evidence="1">
    <location>
        <begin position="12"/>
        <end position="30"/>
    </location>
</feature>
<accession>A0A1M6W5J1</accession>
<evidence type="ECO:0000313" key="4">
    <source>
        <dbReference type="Proteomes" id="UP000183997"/>
    </source>
</evidence>
<dbReference type="EMBL" id="FRAR01000028">
    <property type="protein sequence ID" value="SHK88993.1"/>
    <property type="molecule type" value="Genomic_DNA"/>
</dbReference>
<evidence type="ECO:0000256" key="1">
    <source>
        <dbReference type="SAM" id="Phobius"/>
    </source>
</evidence>